<evidence type="ECO:0000313" key="4">
    <source>
        <dbReference type="EMBL" id="SDL36574.1"/>
    </source>
</evidence>
<keyword evidence="5" id="KW-1185">Reference proteome</keyword>
<feature type="domain" description="DUF4140" evidence="3">
    <location>
        <begin position="21"/>
        <end position="120"/>
    </location>
</feature>
<dbReference type="Proteomes" id="UP000198510">
    <property type="component" value="Unassembled WGS sequence"/>
</dbReference>
<protein>
    <recommendedName>
        <fullName evidence="6">Mucoidy inhibitor MuiA family protein</fullName>
    </recommendedName>
</protein>
<evidence type="ECO:0000259" key="3">
    <source>
        <dbReference type="Pfam" id="PF13600"/>
    </source>
</evidence>
<dbReference type="InterPro" id="IPR037291">
    <property type="entry name" value="DUF4139"/>
</dbReference>
<feature type="coiled-coil region" evidence="1">
    <location>
        <begin position="90"/>
        <end position="184"/>
    </location>
</feature>
<proteinExistence type="predicted"/>
<organism evidence="4 5">
    <name type="scientific">Catalinimonas alkaloidigena</name>
    <dbReference type="NCBI Taxonomy" id="1075417"/>
    <lineage>
        <taxon>Bacteria</taxon>
        <taxon>Pseudomonadati</taxon>
        <taxon>Bacteroidota</taxon>
        <taxon>Cytophagia</taxon>
        <taxon>Cytophagales</taxon>
        <taxon>Catalimonadaceae</taxon>
        <taxon>Catalinimonas</taxon>
    </lineage>
</organism>
<evidence type="ECO:0000259" key="2">
    <source>
        <dbReference type="Pfam" id="PF13598"/>
    </source>
</evidence>
<dbReference type="PANTHER" id="PTHR31005">
    <property type="entry name" value="DUF4139 DOMAIN-CONTAINING PROTEIN"/>
    <property type="match status" value="1"/>
</dbReference>
<dbReference type="Pfam" id="PF13598">
    <property type="entry name" value="DUF4139"/>
    <property type="match status" value="1"/>
</dbReference>
<feature type="domain" description="DUF4139" evidence="2">
    <location>
        <begin position="204"/>
        <end position="517"/>
    </location>
</feature>
<name>A0A1G9JHG7_9BACT</name>
<keyword evidence="1" id="KW-0175">Coiled coil</keyword>
<dbReference type="InterPro" id="IPR025554">
    <property type="entry name" value="DUF4140"/>
</dbReference>
<gene>
    <name evidence="4" type="ORF">SAMN05421823_105308</name>
</gene>
<evidence type="ECO:0008006" key="6">
    <source>
        <dbReference type="Google" id="ProtNLM"/>
    </source>
</evidence>
<dbReference type="NCBIfam" id="TIGR02231">
    <property type="entry name" value="mucoidy inhibitor MuiA family protein"/>
    <property type="match status" value="1"/>
</dbReference>
<evidence type="ECO:0000313" key="5">
    <source>
        <dbReference type="Proteomes" id="UP000198510"/>
    </source>
</evidence>
<sequence length="524" mass="58099">MTLSSLQAQSTTAVDAQVKAVTVYLNRAQLTNTVRASVQSGANEIAIGNISPSIDAQSIQVASTGGSGVVMAAVRFEENYLREDEKPRALTELETSLEAARDRLEQLNNEQEVLQQEESLVLANKGLGSENTAVTAARLAEMADFFRTRLTEIKRRLQRVKKEIKDAEKEVEQLTRQTQQYRASNRSGRILVTLRSDQARTVELNLTYVAYQAGWSPSYDLRVLEVGQPVQLTYRAQVTQSTGVNWEGVRLTLSTANPSAGGNKPELMPQYVRIFEPQPRPQMAKRMSMRAPAPAKEEIDADMMLESQAAGSAADYTAVQENTLATEFAIDLPYTIPSGGRPELVDIQRYDLPAEYLYATAPKLDPAAFLLASITGWGEYNLLSGPANVFFEGAYVAETFLNVNATTDTLDVSLGRDARIVVKRERIKEFKEKNWLGTKRGEQFGYELTLRNTKSVAATIRVEDQMPISTNESIKVTRGDLGGAEYEEKTGKLTWTLTVPPGETRTLQFRYTVEYPKGQQITGL</sequence>
<evidence type="ECO:0000256" key="1">
    <source>
        <dbReference type="SAM" id="Coils"/>
    </source>
</evidence>
<dbReference type="PANTHER" id="PTHR31005:SF8">
    <property type="entry name" value="DUF4139 DOMAIN-CONTAINING PROTEIN"/>
    <property type="match status" value="1"/>
</dbReference>
<reference evidence="4 5" key="1">
    <citation type="submission" date="2016-10" db="EMBL/GenBank/DDBJ databases">
        <authorList>
            <person name="de Groot N.N."/>
        </authorList>
    </citation>
    <scope>NUCLEOTIDE SEQUENCE [LARGE SCALE GENOMIC DNA]</scope>
    <source>
        <strain evidence="4 5">DSM 25186</strain>
    </source>
</reference>
<dbReference type="InterPro" id="IPR011935">
    <property type="entry name" value="CHP02231"/>
</dbReference>
<accession>A0A1G9JHG7</accession>
<dbReference type="AlphaFoldDB" id="A0A1G9JHG7"/>
<dbReference type="Pfam" id="PF13600">
    <property type="entry name" value="DUF4140"/>
    <property type="match status" value="1"/>
</dbReference>
<dbReference type="EMBL" id="FNFO01000005">
    <property type="protein sequence ID" value="SDL36574.1"/>
    <property type="molecule type" value="Genomic_DNA"/>
</dbReference>